<dbReference type="Proteomes" id="UP000321570">
    <property type="component" value="Unassembled WGS sequence"/>
</dbReference>
<name>A0A564Z6M7_HYMDI</name>
<protein>
    <submittedName>
        <fullName evidence="1">Uncharacterized protein</fullName>
    </submittedName>
</protein>
<feature type="non-terminal residue" evidence="1">
    <location>
        <position position="132"/>
    </location>
</feature>
<dbReference type="AlphaFoldDB" id="A0A564Z6M7"/>
<feature type="non-terminal residue" evidence="1">
    <location>
        <position position="1"/>
    </location>
</feature>
<reference evidence="1 2" key="1">
    <citation type="submission" date="2019-07" db="EMBL/GenBank/DDBJ databases">
        <authorList>
            <person name="Jastrzebski P J."/>
            <person name="Paukszto L."/>
            <person name="Jastrzebski P J."/>
        </authorList>
    </citation>
    <scope>NUCLEOTIDE SEQUENCE [LARGE SCALE GENOMIC DNA]</scope>
    <source>
        <strain evidence="1 2">WMS-il1</strain>
    </source>
</reference>
<accession>A0A564Z6M7</accession>
<organism evidence="1 2">
    <name type="scientific">Hymenolepis diminuta</name>
    <name type="common">Rat tapeworm</name>
    <dbReference type="NCBI Taxonomy" id="6216"/>
    <lineage>
        <taxon>Eukaryota</taxon>
        <taxon>Metazoa</taxon>
        <taxon>Spiralia</taxon>
        <taxon>Lophotrochozoa</taxon>
        <taxon>Platyhelminthes</taxon>
        <taxon>Cestoda</taxon>
        <taxon>Eucestoda</taxon>
        <taxon>Cyclophyllidea</taxon>
        <taxon>Hymenolepididae</taxon>
        <taxon>Hymenolepis</taxon>
    </lineage>
</organism>
<sequence>HGDLNLFFETASKYNGVCHVLQIPGLNFEISMDWLSFGDQFDHHSVVIVNREKLKPEDNPHDSYTMFRGNRLLLSMSFSVNEVTNGQPPRCFIYTNLIKLVDRLKSCMSRIARPIRRGAVFNRIRPRKPLFG</sequence>
<dbReference type="PANTHER" id="PTHR15678:SF6">
    <property type="entry name" value="BRIDGE-LIKE LIPID TRANSFER PROTEIN FAMILY MEMBER 2"/>
    <property type="match status" value="1"/>
</dbReference>
<dbReference type="PANTHER" id="PTHR15678">
    <property type="entry name" value="ANTIGEN MLAA-22-RELATED"/>
    <property type="match status" value="1"/>
</dbReference>
<evidence type="ECO:0000313" key="2">
    <source>
        <dbReference type="Proteomes" id="UP000321570"/>
    </source>
</evidence>
<dbReference type="EMBL" id="CABIJS010000688">
    <property type="protein sequence ID" value="VUZ55161.1"/>
    <property type="molecule type" value="Genomic_DNA"/>
</dbReference>
<dbReference type="Pfam" id="PF10344">
    <property type="entry name" value="Hobbit"/>
    <property type="match status" value="1"/>
</dbReference>
<proteinExistence type="predicted"/>
<gene>
    <name evidence="1" type="ORF">WMSIL1_LOCUS13039</name>
</gene>
<dbReference type="InterPro" id="IPR045167">
    <property type="entry name" value="Hobbit"/>
</dbReference>
<keyword evidence="2" id="KW-1185">Reference proteome</keyword>
<evidence type="ECO:0000313" key="1">
    <source>
        <dbReference type="EMBL" id="VUZ55161.1"/>
    </source>
</evidence>